<accession>A0A6B3NAA8</accession>
<name>A0A6B3NAA8_9CYAN</name>
<sequence>MKREQKKVKGLTKSCKAVSFYNGQSAAKSPRRERFNEQMVGIFESLLSHCQSIYMTGISLVVKIDMSELIRGVVYQIKNSNMYSISPLPKSAYPIRVVDYRKGKPNQS</sequence>
<reference evidence="1" key="1">
    <citation type="submission" date="2019-11" db="EMBL/GenBank/DDBJ databases">
        <title>Genomic insights into an expanded diversity of filamentous marine cyanobacteria reveals the extraordinary biosynthetic potential of Moorea and Okeania.</title>
        <authorList>
            <person name="Ferreira Leao T."/>
            <person name="Wang M."/>
            <person name="Moss N."/>
            <person name="Da Silva R."/>
            <person name="Sanders J."/>
            <person name="Nurk S."/>
            <person name="Gurevich A."/>
            <person name="Humphrey G."/>
            <person name="Reher R."/>
            <person name="Zhu Q."/>
            <person name="Belda-Ferre P."/>
            <person name="Glukhov E."/>
            <person name="Rex R."/>
            <person name="Dorrestein P.C."/>
            <person name="Knight R."/>
            <person name="Pevzner P."/>
            <person name="Gerwick W.H."/>
            <person name="Gerwick L."/>
        </authorList>
    </citation>
    <scope>NUCLEOTIDE SEQUENCE</scope>
    <source>
        <strain evidence="1">SIO1C4</strain>
    </source>
</reference>
<proteinExistence type="predicted"/>
<comment type="caution">
    <text evidence="1">The sequence shown here is derived from an EMBL/GenBank/DDBJ whole genome shotgun (WGS) entry which is preliminary data.</text>
</comment>
<organism evidence="1">
    <name type="scientific">Symploca sp. SIO1C4</name>
    <dbReference type="NCBI Taxonomy" id="2607765"/>
    <lineage>
        <taxon>Bacteria</taxon>
        <taxon>Bacillati</taxon>
        <taxon>Cyanobacteriota</taxon>
        <taxon>Cyanophyceae</taxon>
        <taxon>Coleofasciculales</taxon>
        <taxon>Coleofasciculaceae</taxon>
        <taxon>Symploca</taxon>
    </lineage>
</organism>
<dbReference type="EMBL" id="JAAHFQ010000234">
    <property type="protein sequence ID" value="NER28587.1"/>
    <property type="molecule type" value="Genomic_DNA"/>
</dbReference>
<protein>
    <submittedName>
        <fullName evidence="1">Uncharacterized protein</fullName>
    </submittedName>
</protein>
<evidence type="ECO:0000313" key="1">
    <source>
        <dbReference type="EMBL" id="NER28587.1"/>
    </source>
</evidence>
<dbReference type="AlphaFoldDB" id="A0A6B3NAA8"/>
<gene>
    <name evidence="1" type="ORF">F6J89_13380</name>
</gene>